<sequence>MGDALTCMTRLLQLKPRPPPAKLRKMQNFGQQSPSSASNSGFLQSLGTSPMTSLLPGMQSGQSIASDPNSVDTFKQNIQMVLENVIRTQTIARSALTGITNAYHPGSSSAQTQSDIATLQQNLHLLSDMMRHTGVGALPLIPVTGATNDPSNDVSMVTETTVPTEDQMLAQASHAIQVLYDRLKKLQDTAGVVANLLGAPVSGQVVGSLSQGQGFMTPQQFGGVPMGLGGSSASSQGSLMGNRGASQA</sequence>
<evidence type="ECO:0000256" key="1">
    <source>
        <dbReference type="SAM" id="MobiDB-lite"/>
    </source>
</evidence>
<evidence type="ECO:0000313" key="2">
    <source>
        <dbReference type="EMBL" id="KAK7053377.1"/>
    </source>
</evidence>
<dbReference type="EMBL" id="JAYKXP010000010">
    <property type="protein sequence ID" value="KAK7053377.1"/>
    <property type="molecule type" value="Genomic_DNA"/>
</dbReference>
<feature type="compositionally biased region" description="Low complexity" evidence="1">
    <location>
        <begin position="231"/>
        <end position="241"/>
    </location>
</feature>
<name>A0AAW0DQQ1_9AGAR</name>
<feature type="region of interest" description="Disordered" evidence="1">
    <location>
        <begin position="13"/>
        <end position="66"/>
    </location>
</feature>
<dbReference type="AlphaFoldDB" id="A0AAW0DQQ1"/>
<evidence type="ECO:0000313" key="3">
    <source>
        <dbReference type="Proteomes" id="UP001383192"/>
    </source>
</evidence>
<accession>A0AAW0DQQ1</accession>
<keyword evidence="3" id="KW-1185">Reference proteome</keyword>
<gene>
    <name evidence="2" type="ORF">VNI00_004003</name>
</gene>
<protein>
    <submittedName>
        <fullName evidence="2">Uncharacterized protein</fullName>
    </submittedName>
</protein>
<proteinExistence type="predicted"/>
<reference evidence="2 3" key="1">
    <citation type="submission" date="2024-01" db="EMBL/GenBank/DDBJ databases">
        <title>A draft genome for a cacao thread blight-causing isolate of Paramarasmius palmivorus.</title>
        <authorList>
            <person name="Baruah I.K."/>
            <person name="Bukari Y."/>
            <person name="Amoako-Attah I."/>
            <person name="Meinhardt L.W."/>
            <person name="Bailey B.A."/>
            <person name="Cohen S.P."/>
        </authorList>
    </citation>
    <scope>NUCLEOTIDE SEQUENCE [LARGE SCALE GENOMIC DNA]</scope>
    <source>
        <strain evidence="2 3">GH-12</strain>
    </source>
</reference>
<comment type="caution">
    <text evidence="2">The sequence shown here is derived from an EMBL/GenBank/DDBJ whole genome shotgun (WGS) entry which is preliminary data.</text>
</comment>
<organism evidence="2 3">
    <name type="scientific">Paramarasmius palmivorus</name>
    <dbReference type="NCBI Taxonomy" id="297713"/>
    <lineage>
        <taxon>Eukaryota</taxon>
        <taxon>Fungi</taxon>
        <taxon>Dikarya</taxon>
        <taxon>Basidiomycota</taxon>
        <taxon>Agaricomycotina</taxon>
        <taxon>Agaricomycetes</taxon>
        <taxon>Agaricomycetidae</taxon>
        <taxon>Agaricales</taxon>
        <taxon>Marasmiineae</taxon>
        <taxon>Marasmiaceae</taxon>
        <taxon>Paramarasmius</taxon>
    </lineage>
</organism>
<feature type="compositionally biased region" description="Polar residues" evidence="1">
    <location>
        <begin position="28"/>
        <end position="52"/>
    </location>
</feature>
<feature type="region of interest" description="Disordered" evidence="1">
    <location>
        <begin position="226"/>
        <end position="248"/>
    </location>
</feature>
<dbReference type="Proteomes" id="UP001383192">
    <property type="component" value="Unassembled WGS sequence"/>
</dbReference>